<dbReference type="SUPFAM" id="SSF52833">
    <property type="entry name" value="Thioredoxin-like"/>
    <property type="match status" value="1"/>
</dbReference>
<dbReference type="KEGG" id="aten:116288517"/>
<evidence type="ECO:0000256" key="6">
    <source>
        <dbReference type="ARBA" id="ARBA00023136"/>
    </source>
</evidence>
<dbReference type="GO" id="GO:0042403">
    <property type="term" value="P:thyroid hormone metabolic process"/>
    <property type="evidence" value="ECO:0007669"/>
    <property type="project" value="TreeGrafter"/>
</dbReference>
<reference evidence="11" key="1">
    <citation type="submission" date="2025-08" db="UniProtKB">
        <authorList>
            <consortium name="RefSeq"/>
        </authorList>
    </citation>
    <scope>IDENTIFICATION</scope>
    <source>
        <tissue evidence="11">Tentacle</tissue>
    </source>
</reference>
<dbReference type="PANTHER" id="PTHR11781:SF24">
    <property type="entry name" value="IODOTHYRONINE DEIODINASE"/>
    <property type="match status" value="1"/>
</dbReference>
<feature type="transmembrane region" description="Helical" evidence="9">
    <location>
        <begin position="12"/>
        <end position="29"/>
    </location>
</feature>
<dbReference type="GO" id="GO:0016020">
    <property type="term" value="C:membrane"/>
    <property type="evidence" value="ECO:0007669"/>
    <property type="project" value="UniProtKB-SubCell"/>
</dbReference>
<evidence type="ECO:0000256" key="1">
    <source>
        <dbReference type="ARBA" id="ARBA00004370"/>
    </source>
</evidence>
<dbReference type="Proteomes" id="UP000515163">
    <property type="component" value="Unplaced"/>
</dbReference>
<dbReference type="PANTHER" id="PTHR11781">
    <property type="entry name" value="IODOTHYRONINE DEIODINASE"/>
    <property type="match status" value="1"/>
</dbReference>
<evidence type="ECO:0000256" key="4">
    <source>
        <dbReference type="ARBA" id="ARBA00022933"/>
    </source>
</evidence>
<protein>
    <recommendedName>
        <fullName evidence="8">Iodothyronine deiodinase</fullName>
    </recommendedName>
</protein>
<dbReference type="InParanoid" id="A0A6P8H6S5"/>
<sequence length="248" mass="28079">MLSSRSLHCVKLSIMYLVLVMAFIAGSILKRFLFLRSYIVAAFDAIATEKLPPEVYWESLFGSKMFDHVWRSVEVDVKKRAHLGIKAVNCPLVSLEDGNYCRLLDFAQDKRPLVVNFGSCTCPVFMKRLEKYAQLIADFKDVANFVTVYIEEAHPQDGWAFEDNMIISSHRTQSERCAMARLLSTHNASRCPVLVDTMLNAANIAYGAFPIRLYVIKDDHVVYQGGAGPTGYKIEEVSDWLKQHVTNS</sequence>
<evidence type="ECO:0000256" key="7">
    <source>
        <dbReference type="PROSITE-ProRule" id="PRU10107"/>
    </source>
</evidence>
<dbReference type="OrthoDB" id="428577at2759"/>
<keyword evidence="10" id="KW-1185">Reference proteome</keyword>
<evidence type="ECO:0000313" key="10">
    <source>
        <dbReference type="Proteomes" id="UP000515163"/>
    </source>
</evidence>
<keyword evidence="5 8" id="KW-0560">Oxidoreductase</keyword>
<evidence type="ECO:0000256" key="8">
    <source>
        <dbReference type="RuleBase" id="RU000676"/>
    </source>
</evidence>
<dbReference type="Pfam" id="PF00837">
    <property type="entry name" value="T4_deiodinase"/>
    <property type="match status" value="1"/>
</dbReference>
<comment type="similarity">
    <text evidence="2 8">Belongs to the iodothyronine deiodinase family.</text>
</comment>
<dbReference type="InterPro" id="IPR000643">
    <property type="entry name" value="Iodothyronine_deiodinase"/>
</dbReference>
<dbReference type="PROSITE" id="PS01205">
    <property type="entry name" value="T4_DEIODINASE"/>
    <property type="match status" value="1"/>
</dbReference>
<dbReference type="GO" id="GO:0004800">
    <property type="term" value="F:thyroxine 5'-deiodinase activity"/>
    <property type="evidence" value="ECO:0007669"/>
    <property type="project" value="InterPro"/>
</dbReference>
<dbReference type="GO" id="GO:0042446">
    <property type="term" value="P:hormone biosynthetic process"/>
    <property type="evidence" value="ECO:0007669"/>
    <property type="project" value="UniProtKB-KW"/>
</dbReference>
<name>A0A6P8H6S5_ACTTE</name>
<keyword evidence="4 8" id="KW-0712">Selenocysteine</keyword>
<keyword evidence="9" id="KW-1133">Transmembrane helix</keyword>
<gene>
    <name evidence="11" type="primary">LOC116288517</name>
</gene>
<evidence type="ECO:0000256" key="5">
    <source>
        <dbReference type="ARBA" id="ARBA00023002"/>
    </source>
</evidence>
<dbReference type="FunCoup" id="A0A6P8H6S5">
    <property type="interactions" value="144"/>
</dbReference>
<accession>A0A6P8H6S5</accession>
<proteinExistence type="inferred from homology"/>
<dbReference type="InterPro" id="IPR008261">
    <property type="entry name" value="Iodothyronine_deiodinase_AS"/>
</dbReference>
<evidence type="ECO:0000256" key="2">
    <source>
        <dbReference type="ARBA" id="ARBA00010153"/>
    </source>
</evidence>
<dbReference type="AlphaFoldDB" id="A0A6P8H6S5"/>
<comment type="function">
    <text evidence="8">Responsible for the deiodination of T4 (3,5,3',5'-tetraiodothyronine).</text>
</comment>
<keyword evidence="3 8" id="KW-0893">Thyroid hormones biosynthesis</keyword>
<comment type="subcellular location">
    <subcellularLocation>
        <location evidence="1">Membrane</location>
    </subcellularLocation>
</comment>
<keyword evidence="6 9" id="KW-0472">Membrane</keyword>
<dbReference type="PIRSF" id="PIRSF001330">
    <property type="entry name" value="IOD"/>
    <property type="match status" value="1"/>
</dbReference>
<evidence type="ECO:0000256" key="9">
    <source>
        <dbReference type="SAM" id="Phobius"/>
    </source>
</evidence>
<feature type="active site" evidence="7">
    <location>
        <position position="122"/>
    </location>
</feature>
<dbReference type="RefSeq" id="XP_031551186.1">
    <property type="nucleotide sequence ID" value="XM_031695326.1"/>
</dbReference>
<evidence type="ECO:0000313" key="11">
    <source>
        <dbReference type="RefSeq" id="XP_031551186.1"/>
    </source>
</evidence>
<dbReference type="GeneID" id="116288517"/>
<organism evidence="10 11">
    <name type="scientific">Actinia tenebrosa</name>
    <name type="common">Australian red waratah sea anemone</name>
    <dbReference type="NCBI Taxonomy" id="6105"/>
    <lineage>
        <taxon>Eukaryota</taxon>
        <taxon>Metazoa</taxon>
        <taxon>Cnidaria</taxon>
        <taxon>Anthozoa</taxon>
        <taxon>Hexacorallia</taxon>
        <taxon>Actiniaria</taxon>
        <taxon>Actiniidae</taxon>
        <taxon>Actinia</taxon>
    </lineage>
</organism>
<dbReference type="InterPro" id="IPR036249">
    <property type="entry name" value="Thioredoxin-like_sf"/>
</dbReference>
<keyword evidence="9" id="KW-0812">Transmembrane</keyword>
<dbReference type="Gene3D" id="3.40.30.10">
    <property type="entry name" value="Glutaredoxin"/>
    <property type="match status" value="1"/>
</dbReference>
<evidence type="ECO:0000256" key="3">
    <source>
        <dbReference type="ARBA" id="ARBA00022534"/>
    </source>
</evidence>